<feature type="region of interest" description="Disordered" evidence="1">
    <location>
        <begin position="28"/>
        <end position="162"/>
    </location>
</feature>
<evidence type="ECO:0000313" key="2">
    <source>
        <dbReference type="EMBL" id="KAF2455598.1"/>
    </source>
</evidence>
<organism evidence="2 3">
    <name type="scientific">Lineolata rhizophorae</name>
    <dbReference type="NCBI Taxonomy" id="578093"/>
    <lineage>
        <taxon>Eukaryota</taxon>
        <taxon>Fungi</taxon>
        <taxon>Dikarya</taxon>
        <taxon>Ascomycota</taxon>
        <taxon>Pezizomycotina</taxon>
        <taxon>Dothideomycetes</taxon>
        <taxon>Dothideomycetes incertae sedis</taxon>
        <taxon>Lineolatales</taxon>
        <taxon>Lineolataceae</taxon>
        <taxon>Lineolata</taxon>
    </lineage>
</organism>
<accession>A0A6A6NVK0</accession>
<keyword evidence="3" id="KW-1185">Reference proteome</keyword>
<reference evidence="2" key="1">
    <citation type="journal article" date="2020" name="Stud. Mycol.">
        <title>101 Dothideomycetes genomes: a test case for predicting lifestyles and emergence of pathogens.</title>
        <authorList>
            <person name="Haridas S."/>
            <person name="Albert R."/>
            <person name="Binder M."/>
            <person name="Bloem J."/>
            <person name="Labutti K."/>
            <person name="Salamov A."/>
            <person name="Andreopoulos B."/>
            <person name="Baker S."/>
            <person name="Barry K."/>
            <person name="Bills G."/>
            <person name="Bluhm B."/>
            <person name="Cannon C."/>
            <person name="Castanera R."/>
            <person name="Culley D."/>
            <person name="Daum C."/>
            <person name="Ezra D."/>
            <person name="Gonzalez J."/>
            <person name="Henrissat B."/>
            <person name="Kuo A."/>
            <person name="Liang C."/>
            <person name="Lipzen A."/>
            <person name="Lutzoni F."/>
            <person name="Magnuson J."/>
            <person name="Mondo S."/>
            <person name="Nolan M."/>
            <person name="Ohm R."/>
            <person name="Pangilinan J."/>
            <person name="Park H.-J."/>
            <person name="Ramirez L."/>
            <person name="Alfaro M."/>
            <person name="Sun H."/>
            <person name="Tritt A."/>
            <person name="Yoshinaga Y."/>
            <person name="Zwiers L.-H."/>
            <person name="Turgeon B."/>
            <person name="Goodwin S."/>
            <person name="Spatafora J."/>
            <person name="Crous P."/>
            <person name="Grigoriev I."/>
        </authorList>
    </citation>
    <scope>NUCLEOTIDE SEQUENCE</scope>
    <source>
        <strain evidence="2">ATCC 16933</strain>
    </source>
</reference>
<dbReference type="EMBL" id="MU001686">
    <property type="protein sequence ID" value="KAF2455598.1"/>
    <property type="molecule type" value="Genomic_DNA"/>
</dbReference>
<name>A0A6A6NVK0_9PEZI</name>
<feature type="region of interest" description="Disordered" evidence="1">
    <location>
        <begin position="174"/>
        <end position="209"/>
    </location>
</feature>
<feature type="region of interest" description="Disordered" evidence="1">
    <location>
        <begin position="1"/>
        <end position="20"/>
    </location>
</feature>
<protein>
    <submittedName>
        <fullName evidence="2">Uncharacterized protein</fullName>
    </submittedName>
</protein>
<feature type="compositionally biased region" description="Low complexity" evidence="1">
    <location>
        <begin position="137"/>
        <end position="162"/>
    </location>
</feature>
<gene>
    <name evidence="2" type="ORF">BDY21DRAFT_395992</name>
</gene>
<dbReference type="AlphaFoldDB" id="A0A6A6NVK0"/>
<dbReference type="Proteomes" id="UP000799766">
    <property type="component" value="Unassembled WGS sequence"/>
</dbReference>
<feature type="compositionally biased region" description="Low complexity" evidence="1">
    <location>
        <begin position="181"/>
        <end position="193"/>
    </location>
</feature>
<evidence type="ECO:0000313" key="3">
    <source>
        <dbReference type="Proteomes" id="UP000799766"/>
    </source>
</evidence>
<evidence type="ECO:0000256" key="1">
    <source>
        <dbReference type="SAM" id="MobiDB-lite"/>
    </source>
</evidence>
<sequence length="322" mass="33938">MTRGSTAAEEGERLSRQVVEGEVTMFGAGATAAPLARTDVTGRAPGAQTRLGPGSSAPRAANYIMHVNVGRDGSSGRRDRGRASRGSPRPPWNAGGSPFPLSPIVTPPDPVATPSAVCQAPATPYPHRVRQTSPPELALTSTASKRATASRPASPAPSLAFRCPGRAHSVSCKATRPALASPGRGSSPSHGSGLRTRASPPLPNQKSEYHGWEDCNFPMAIPEGAQARDLKQAGVRLVFRPRGCEERAASCSARRVAKTQYTRPAGQSAGPDPEAHVPLCESIGDRQFWAPFEKPVLARQNHCQADITVAIHAFPDTLAFRV</sequence>
<proteinExistence type="predicted"/>